<dbReference type="Proteomes" id="UP000019763">
    <property type="component" value="Unassembled WGS sequence"/>
</dbReference>
<dbReference type="AlphaFoldDB" id="A0A023BAQ0"/>
<comment type="caution">
    <text evidence="1">The sequence shown here is derived from an EMBL/GenBank/DDBJ whole genome shotgun (WGS) entry which is preliminary data.</text>
</comment>
<dbReference type="VEuPathDB" id="CryptoDB:GNI_036130"/>
<dbReference type="EMBL" id="AFNH02000277">
    <property type="protein sequence ID" value="EZG78447.1"/>
    <property type="molecule type" value="Genomic_DNA"/>
</dbReference>
<dbReference type="RefSeq" id="XP_011129295.1">
    <property type="nucleotide sequence ID" value="XM_011130993.1"/>
</dbReference>
<evidence type="ECO:0000313" key="2">
    <source>
        <dbReference type="Proteomes" id="UP000019763"/>
    </source>
</evidence>
<protein>
    <submittedName>
        <fullName evidence="1">Uncharacterized protein</fullName>
    </submittedName>
</protein>
<accession>A0A023BAQ0</accession>
<organism evidence="1 2">
    <name type="scientific">Gregarina niphandrodes</name>
    <name type="common">Septate eugregarine</name>
    <dbReference type="NCBI Taxonomy" id="110365"/>
    <lineage>
        <taxon>Eukaryota</taxon>
        <taxon>Sar</taxon>
        <taxon>Alveolata</taxon>
        <taxon>Apicomplexa</taxon>
        <taxon>Conoidasida</taxon>
        <taxon>Gregarinasina</taxon>
        <taxon>Eugregarinorida</taxon>
        <taxon>Gregarinidae</taxon>
        <taxon>Gregarina</taxon>
    </lineage>
</organism>
<evidence type="ECO:0000313" key="1">
    <source>
        <dbReference type="EMBL" id="EZG78447.1"/>
    </source>
</evidence>
<reference evidence="1" key="1">
    <citation type="submission" date="2013-12" db="EMBL/GenBank/DDBJ databases">
        <authorList>
            <person name="Omoto C.K."/>
            <person name="Sibley D."/>
            <person name="Venepally P."/>
            <person name="Hadjithomas M."/>
            <person name="Karamycheva S."/>
            <person name="Brunk B."/>
            <person name="Roos D."/>
            <person name="Caler E."/>
            <person name="Lorenzi H."/>
        </authorList>
    </citation>
    <scope>NUCLEOTIDE SEQUENCE</scope>
</reference>
<name>A0A023BAQ0_GRENI</name>
<dbReference type="GeneID" id="22911416"/>
<gene>
    <name evidence="1" type="ORF">GNI_036130</name>
</gene>
<sequence>MTRPIRSSIETRGWVSGLLGLVTVLTEEPFVMMRGSEESVRLLLSCGQAPAMYYISDVQNDAMDLSKESELFGKLDAWLGEQERFCRLRNACKSFWQNEESEASHEACSEICNELHFGIKNAKAKPLVAILPEVVYGQLVYKLVFGDKTGWDETIKKVFYAETEARFHTVGACRVGCGRVDDESSWDLLPAHSLLRRLFSKAAFLIPYGYDIVVRSAMPAEELTQRTTPSKHGMKVRAPRISHSSPKLCTKALPPKACLLALTLSPTVTMTRMMATNMPSAFRCFLRVLLDDRI</sequence>
<keyword evidence="2" id="KW-1185">Reference proteome</keyword>
<proteinExistence type="predicted"/>